<dbReference type="InterPro" id="IPR036047">
    <property type="entry name" value="F-box-like_dom_sf"/>
</dbReference>
<evidence type="ECO:0000256" key="1">
    <source>
        <dbReference type="SAM" id="MobiDB-lite"/>
    </source>
</evidence>
<organism evidence="4 5">
    <name type="scientific">Lactuca saligna</name>
    <name type="common">Willowleaf lettuce</name>
    <dbReference type="NCBI Taxonomy" id="75948"/>
    <lineage>
        <taxon>Eukaryota</taxon>
        <taxon>Viridiplantae</taxon>
        <taxon>Streptophyta</taxon>
        <taxon>Embryophyta</taxon>
        <taxon>Tracheophyta</taxon>
        <taxon>Spermatophyta</taxon>
        <taxon>Magnoliopsida</taxon>
        <taxon>eudicotyledons</taxon>
        <taxon>Gunneridae</taxon>
        <taxon>Pentapetalae</taxon>
        <taxon>asterids</taxon>
        <taxon>campanulids</taxon>
        <taxon>Asterales</taxon>
        <taxon>Asteraceae</taxon>
        <taxon>Cichorioideae</taxon>
        <taxon>Cichorieae</taxon>
        <taxon>Lactucinae</taxon>
        <taxon>Lactuca</taxon>
    </lineage>
</organism>
<feature type="domain" description="At1g61320/AtMIF1 LRR" evidence="3">
    <location>
        <begin position="94"/>
        <end position="262"/>
    </location>
</feature>
<dbReference type="AlphaFoldDB" id="A0AA35ZHP2"/>
<dbReference type="Gene3D" id="3.80.10.10">
    <property type="entry name" value="Ribonuclease Inhibitor"/>
    <property type="match status" value="1"/>
</dbReference>
<feature type="compositionally biased region" description="Acidic residues" evidence="1">
    <location>
        <begin position="368"/>
        <end position="379"/>
    </location>
</feature>
<dbReference type="Pfam" id="PF00646">
    <property type="entry name" value="F-box"/>
    <property type="match status" value="1"/>
</dbReference>
<dbReference type="PANTHER" id="PTHR32212">
    <property type="entry name" value="CYCLIN-LIKE F-BOX"/>
    <property type="match status" value="1"/>
</dbReference>
<accession>A0AA35ZHP2</accession>
<dbReference type="SUPFAM" id="SSF81383">
    <property type="entry name" value="F-box domain"/>
    <property type="match status" value="1"/>
</dbReference>
<dbReference type="SUPFAM" id="SSF52047">
    <property type="entry name" value="RNI-like"/>
    <property type="match status" value="1"/>
</dbReference>
<dbReference type="InterPro" id="IPR053781">
    <property type="entry name" value="F-box_AtFBL13-like"/>
</dbReference>
<sequence length="396" mass="45234">METTMVEGQNKPKRLKCQDLEEDRISALPDCLLHEILSRLLSTKAAIRTGLLSKRWKHLWTLVPSLYFNDYICSSTGPDFFSNVDKTLTQCRQLKLKKLDVDICYNIRSGSQISNWIRYAIDCNVEELKLKLLTMKDEFSLDQSFFINTCFTDLTISGCKFNPFGVISWKTLRNLCICFTYLDANLIENILSGSPLLETLKLEGCYGYSRLDITSKSLKNLVLSGYYYFLQDDQYEDEYDHLDNIMEINAPNILSLTIEGDLWLWDLLLLDVSSLIEANLDYTSKSLFGEISGNVSAFKEAEEEMLKRFILNLSHVKEFKIGFRCSKVVSWLEAKGFVFPSNIKFSYVTCDWPDTDADWSDSNGDSDTATDDDSDESGDGEVFLLDDGPNSDNQLN</sequence>
<dbReference type="InterPro" id="IPR001810">
    <property type="entry name" value="F-box_dom"/>
</dbReference>
<protein>
    <recommendedName>
        <fullName evidence="6">F-box domain-containing protein</fullName>
    </recommendedName>
</protein>
<proteinExistence type="predicted"/>
<keyword evidence="5" id="KW-1185">Reference proteome</keyword>
<evidence type="ECO:0008006" key="6">
    <source>
        <dbReference type="Google" id="ProtNLM"/>
    </source>
</evidence>
<dbReference type="CDD" id="cd22160">
    <property type="entry name" value="F-box_AtFBL13-like"/>
    <property type="match status" value="1"/>
</dbReference>
<reference evidence="4" key="1">
    <citation type="submission" date="2023-04" db="EMBL/GenBank/DDBJ databases">
        <authorList>
            <person name="Vijverberg K."/>
            <person name="Xiong W."/>
            <person name="Schranz E."/>
        </authorList>
    </citation>
    <scope>NUCLEOTIDE SEQUENCE</scope>
</reference>
<evidence type="ECO:0000259" key="2">
    <source>
        <dbReference type="Pfam" id="PF00646"/>
    </source>
</evidence>
<feature type="region of interest" description="Disordered" evidence="1">
    <location>
        <begin position="357"/>
        <end position="396"/>
    </location>
</feature>
<dbReference type="InterPro" id="IPR032675">
    <property type="entry name" value="LRR_dom_sf"/>
</dbReference>
<dbReference type="PANTHER" id="PTHR32212:SF467">
    <property type="entry name" value="LEUCINE-RICH REPEAT DOMAIN SUPERFAMILY, F-BOX-LIKE DOMAIN SUPERFAMILY"/>
    <property type="match status" value="1"/>
</dbReference>
<dbReference type="Pfam" id="PF23622">
    <property type="entry name" value="LRR_At1g61320_AtMIF1"/>
    <property type="match status" value="1"/>
</dbReference>
<feature type="domain" description="F-box" evidence="2">
    <location>
        <begin position="25"/>
        <end position="64"/>
    </location>
</feature>
<evidence type="ECO:0000259" key="3">
    <source>
        <dbReference type="Pfam" id="PF23622"/>
    </source>
</evidence>
<dbReference type="Proteomes" id="UP001177003">
    <property type="component" value="Chromosome 7"/>
</dbReference>
<evidence type="ECO:0000313" key="5">
    <source>
        <dbReference type="Proteomes" id="UP001177003"/>
    </source>
</evidence>
<name>A0AA35ZHP2_LACSI</name>
<evidence type="ECO:0000313" key="4">
    <source>
        <dbReference type="EMBL" id="CAI9292820.1"/>
    </source>
</evidence>
<dbReference type="EMBL" id="OX465083">
    <property type="protein sequence ID" value="CAI9292820.1"/>
    <property type="molecule type" value="Genomic_DNA"/>
</dbReference>
<dbReference type="InterPro" id="IPR055357">
    <property type="entry name" value="LRR_At1g61320_AtMIF1"/>
</dbReference>
<gene>
    <name evidence="4" type="ORF">LSALG_LOCUS31866</name>
</gene>